<reference evidence="3 4" key="1">
    <citation type="journal article" date="2020" name="Arch. Microbiol.">
        <title>The genome sequence of the giant phototrophic gammaproteobacterium Thiospirillum jenense gives insight into its physiological properties and phylogenetic relationships.</title>
        <authorList>
            <person name="Imhoff J.F."/>
            <person name="Meyer T.E."/>
            <person name="Kyndt J.A."/>
        </authorList>
    </citation>
    <scope>NUCLEOTIDE SEQUENCE [LARGE SCALE GENOMIC DNA]</scope>
    <source>
        <strain evidence="3 4">DSM 216</strain>
    </source>
</reference>
<dbReference type="GO" id="GO:0020037">
    <property type="term" value="F:heme binding"/>
    <property type="evidence" value="ECO:0007669"/>
    <property type="project" value="InterPro"/>
</dbReference>
<dbReference type="PANTHER" id="PTHR38034:SF1">
    <property type="entry name" value="INNER MEMBRANE PROTEIN YPJD"/>
    <property type="match status" value="1"/>
</dbReference>
<sequence>MKQTIALISVLLYLGSAALITYRLFWRDKAPNIPPRWLALGLAFAGLLLHTWLLSQAIFSHGGLNLAFFNALSLASWTIVASLLVPSVNKPVENLGIILLPIAALTIALDALYPNLSFMGADASWMLKLHVLLSMLAYSLLTLASVQAILLAVQDHYLRRRLHGSFIRTLPPLMTMEALLFEMITVGFVLLTLALLSGIAFLDNMFAQHLVHKTVLSVVAWLTFGGLLVGRQLWGWRGRKAIVWTLSGFALLIFAYFGSKLVLELILHRAPVY</sequence>
<comment type="caution">
    <text evidence="3">The sequence shown here is derived from an EMBL/GenBank/DDBJ whole genome shotgun (WGS) entry which is preliminary data.</text>
</comment>
<dbReference type="GO" id="GO:0017004">
    <property type="term" value="P:cytochrome complex assembly"/>
    <property type="evidence" value="ECO:0007669"/>
    <property type="project" value="InterPro"/>
</dbReference>
<dbReference type="Proteomes" id="UP000548632">
    <property type="component" value="Unassembled WGS sequence"/>
</dbReference>
<proteinExistence type="predicted"/>
<feature type="transmembrane region" description="Helical" evidence="1">
    <location>
        <begin position="97"/>
        <end position="116"/>
    </location>
</feature>
<dbReference type="GO" id="GO:0005886">
    <property type="term" value="C:plasma membrane"/>
    <property type="evidence" value="ECO:0007669"/>
    <property type="project" value="TreeGrafter"/>
</dbReference>
<keyword evidence="1" id="KW-0812">Transmembrane</keyword>
<feature type="transmembrane region" description="Helical" evidence="1">
    <location>
        <begin position="65"/>
        <end position="85"/>
    </location>
</feature>
<evidence type="ECO:0000313" key="3">
    <source>
        <dbReference type="EMBL" id="MBB1125486.1"/>
    </source>
</evidence>
<keyword evidence="1" id="KW-0472">Membrane</keyword>
<feature type="transmembrane region" description="Helical" evidence="1">
    <location>
        <begin position="6"/>
        <end position="25"/>
    </location>
</feature>
<feature type="transmembrane region" description="Helical" evidence="1">
    <location>
        <begin position="214"/>
        <end position="234"/>
    </location>
</feature>
<feature type="transmembrane region" description="Helical" evidence="1">
    <location>
        <begin position="179"/>
        <end position="202"/>
    </location>
</feature>
<feature type="transmembrane region" description="Helical" evidence="1">
    <location>
        <begin position="136"/>
        <end position="158"/>
    </location>
</feature>
<name>A0A839HDL7_9GAMM</name>
<dbReference type="InterPro" id="IPR002541">
    <property type="entry name" value="Cyt_c_assembly"/>
</dbReference>
<dbReference type="PANTHER" id="PTHR38034">
    <property type="entry name" value="INNER MEMBRANE PROTEIN YPJD"/>
    <property type="match status" value="1"/>
</dbReference>
<dbReference type="EMBL" id="JABVCQ010000007">
    <property type="protein sequence ID" value="MBB1125486.1"/>
    <property type="molecule type" value="Genomic_DNA"/>
</dbReference>
<evidence type="ECO:0000259" key="2">
    <source>
        <dbReference type="Pfam" id="PF01578"/>
    </source>
</evidence>
<dbReference type="AlphaFoldDB" id="A0A839HDL7"/>
<evidence type="ECO:0000313" key="4">
    <source>
        <dbReference type="Proteomes" id="UP000548632"/>
    </source>
</evidence>
<dbReference type="InterPro" id="IPR052372">
    <property type="entry name" value="YpjD/HemX"/>
</dbReference>
<feature type="domain" description="Cytochrome c assembly protein" evidence="2">
    <location>
        <begin position="45"/>
        <end position="266"/>
    </location>
</feature>
<feature type="transmembrane region" description="Helical" evidence="1">
    <location>
        <begin position="241"/>
        <end position="259"/>
    </location>
</feature>
<keyword evidence="4" id="KW-1185">Reference proteome</keyword>
<evidence type="ECO:0000256" key="1">
    <source>
        <dbReference type="SAM" id="Phobius"/>
    </source>
</evidence>
<keyword evidence="1" id="KW-1133">Transmembrane helix</keyword>
<gene>
    <name evidence="3" type="primary">ccsA</name>
    <name evidence="3" type="ORF">HUK38_04475</name>
</gene>
<organism evidence="3 4">
    <name type="scientific">Thiospirillum jenense</name>
    <dbReference type="NCBI Taxonomy" id="1653858"/>
    <lineage>
        <taxon>Bacteria</taxon>
        <taxon>Pseudomonadati</taxon>
        <taxon>Pseudomonadota</taxon>
        <taxon>Gammaproteobacteria</taxon>
        <taxon>Chromatiales</taxon>
        <taxon>Chromatiaceae</taxon>
        <taxon>Thiospirillum</taxon>
    </lineage>
</organism>
<dbReference type="Pfam" id="PF01578">
    <property type="entry name" value="Cytochrom_C_asm"/>
    <property type="match status" value="1"/>
</dbReference>
<dbReference type="RefSeq" id="WP_182582883.1">
    <property type="nucleotide sequence ID" value="NZ_JABVCQ010000007.1"/>
</dbReference>
<protein>
    <submittedName>
        <fullName evidence="3">Cytochrome c biogenesis protein CcsA</fullName>
    </submittedName>
</protein>
<feature type="transmembrane region" description="Helical" evidence="1">
    <location>
        <begin position="37"/>
        <end position="59"/>
    </location>
</feature>
<accession>A0A839HDL7</accession>